<gene>
    <name evidence="1" type="ORF">G3I50_28465</name>
</gene>
<sequence length="119" mass="13435">MDIPEPGTGGEPAGDLSACPACGNPPERILDGPRLRPPHQRWWECRACRWVGVLYTHSGRLETMRRLQGDEADCVFCGWEEENVVGEPFERDGERLDWLVCLACGRSNTRRLGRLTDPE</sequence>
<accession>A0A7K3S3R2</accession>
<dbReference type="Proteomes" id="UP000469670">
    <property type="component" value="Unassembled WGS sequence"/>
</dbReference>
<evidence type="ECO:0000313" key="2">
    <source>
        <dbReference type="Proteomes" id="UP000469670"/>
    </source>
</evidence>
<evidence type="ECO:0000313" key="1">
    <source>
        <dbReference type="EMBL" id="NEC22145.1"/>
    </source>
</evidence>
<proteinExistence type="predicted"/>
<dbReference type="AlphaFoldDB" id="A0A7K3S3R2"/>
<protein>
    <submittedName>
        <fullName evidence="1">Uncharacterized protein</fullName>
    </submittedName>
</protein>
<dbReference type="EMBL" id="JAAGMP010001248">
    <property type="protein sequence ID" value="NEC22145.1"/>
    <property type="molecule type" value="Genomic_DNA"/>
</dbReference>
<reference evidence="1 2" key="1">
    <citation type="submission" date="2020-01" db="EMBL/GenBank/DDBJ databases">
        <title>Insect and environment-associated Actinomycetes.</title>
        <authorList>
            <person name="Currrie C."/>
            <person name="Chevrette M."/>
            <person name="Carlson C."/>
            <person name="Stubbendieck R."/>
            <person name="Wendt-Pienkowski E."/>
        </authorList>
    </citation>
    <scope>NUCLEOTIDE SEQUENCE [LARGE SCALE GENOMIC DNA]</scope>
    <source>
        <strain evidence="1 2">SID7590</strain>
    </source>
</reference>
<comment type="caution">
    <text evidence="1">The sequence shown here is derived from an EMBL/GenBank/DDBJ whole genome shotgun (WGS) entry which is preliminary data.</text>
</comment>
<organism evidence="1 2">
    <name type="scientific">Streptomyces parvus</name>
    <dbReference type="NCBI Taxonomy" id="66428"/>
    <lineage>
        <taxon>Bacteria</taxon>
        <taxon>Bacillati</taxon>
        <taxon>Actinomycetota</taxon>
        <taxon>Actinomycetes</taxon>
        <taxon>Kitasatosporales</taxon>
        <taxon>Streptomycetaceae</taxon>
        <taxon>Streptomyces</taxon>
    </lineage>
</organism>
<name>A0A7K3S3R2_9ACTN</name>